<feature type="compositionally biased region" description="Gly residues" evidence="1">
    <location>
        <begin position="241"/>
        <end position="250"/>
    </location>
</feature>
<dbReference type="Proteomes" id="UP000037460">
    <property type="component" value="Unassembled WGS sequence"/>
</dbReference>
<feature type="compositionally biased region" description="Polar residues" evidence="1">
    <location>
        <begin position="251"/>
        <end position="263"/>
    </location>
</feature>
<evidence type="ECO:0000313" key="2">
    <source>
        <dbReference type="EMBL" id="KOO27028.1"/>
    </source>
</evidence>
<name>A0A0M0JLA5_9EUKA</name>
<keyword evidence="3" id="KW-1185">Reference proteome</keyword>
<feature type="compositionally biased region" description="Acidic residues" evidence="1">
    <location>
        <begin position="49"/>
        <end position="58"/>
    </location>
</feature>
<evidence type="ECO:0008006" key="4">
    <source>
        <dbReference type="Google" id="ProtNLM"/>
    </source>
</evidence>
<feature type="compositionally biased region" description="Low complexity" evidence="1">
    <location>
        <begin position="218"/>
        <end position="235"/>
    </location>
</feature>
<dbReference type="InterPro" id="IPR013083">
    <property type="entry name" value="Znf_RING/FYVE/PHD"/>
</dbReference>
<dbReference type="Gene3D" id="3.30.40.10">
    <property type="entry name" value="Zinc/RING finger domain, C3HC4 (zinc finger)"/>
    <property type="match status" value="1"/>
</dbReference>
<gene>
    <name evidence="2" type="ORF">Ctob_002863</name>
</gene>
<comment type="caution">
    <text evidence="2">The sequence shown here is derived from an EMBL/GenBank/DDBJ whole genome shotgun (WGS) entry which is preliminary data.</text>
</comment>
<protein>
    <recommendedName>
        <fullName evidence="4">RING-type domain-containing protein</fullName>
    </recommendedName>
</protein>
<dbReference type="AlphaFoldDB" id="A0A0M0JLA5"/>
<reference evidence="3" key="1">
    <citation type="journal article" date="2015" name="PLoS Genet.">
        <title>Genome Sequence and Transcriptome Analyses of Chrysochromulina tobin: Metabolic Tools for Enhanced Algal Fitness in the Prominent Order Prymnesiales (Haptophyceae).</title>
        <authorList>
            <person name="Hovde B.T."/>
            <person name="Deodato C.R."/>
            <person name="Hunsperger H.M."/>
            <person name="Ryken S.A."/>
            <person name="Yost W."/>
            <person name="Jha R.K."/>
            <person name="Patterson J."/>
            <person name="Monnat R.J. Jr."/>
            <person name="Barlow S.B."/>
            <person name="Starkenburg S.R."/>
            <person name="Cattolico R.A."/>
        </authorList>
    </citation>
    <scope>NUCLEOTIDE SEQUENCE</scope>
    <source>
        <strain evidence="3">CCMP291</strain>
    </source>
</reference>
<accession>A0A0M0JLA5</accession>
<feature type="region of interest" description="Disordered" evidence="1">
    <location>
        <begin position="209"/>
        <end position="265"/>
    </location>
</feature>
<evidence type="ECO:0000313" key="3">
    <source>
        <dbReference type="Proteomes" id="UP000037460"/>
    </source>
</evidence>
<evidence type="ECO:0000256" key="1">
    <source>
        <dbReference type="SAM" id="MobiDB-lite"/>
    </source>
</evidence>
<sequence length="386" mass="41731">MLLVPDAGKVEVEEGSSPLALMTQRSNASPKRPEPSSPVANTAAHAECDEQGEDEEAVPEAAVAAPGNLLGGDNEAALASRRRKRDACVADPCAVVLERRSRPKAAAGPVDIPPEVREWLRQPTRKTGKRRRAATWSDAKEKLTRLGLLKSSSPTLAVGTIIHLFRHGSDATIRAYDPVRRAYRVYDHTEQRNYYEVLHGAGHVNWDLIETPMPPGAPSSSSSAQQQQQKLSSPATSGEGRAVGGDGGSRSSGQPTVTCSGQPTRRKLQEHMAAMDAERLDDAAELCAVCTDSLDETDVTNPVGVMPCCGKRVHKTCATKWRASNNNLKVYVNVPLKYEAPDTRCCMFCRSPEATKYCSTRRMFGAEIEGAAGLPPPPPVPRCRRT</sequence>
<dbReference type="EMBL" id="JWZX01002772">
    <property type="protein sequence ID" value="KOO27028.1"/>
    <property type="molecule type" value="Genomic_DNA"/>
</dbReference>
<organism evidence="2 3">
    <name type="scientific">Chrysochromulina tobinii</name>
    <dbReference type="NCBI Taxonomy" id="1460289"/>
    <lineage>
        <taxon>Eukaryota</taxon>
        <taxon>Haptista</taxon>
        <taxon>Haptophyta</taxon>
        <taxon>Prymnesiophyceae</taxon>
        <taxon>Prymnesiales</taxon>
        <taxon>Chrysochromulinaceae</taxon>
        <taxon>Chrysochromulina</taxon>
    </lineage>
</organism>
<feature type="region of interest" description="Disordered" evidence="1">
    <location>
        <begin position="1"/>
        <end position="59"/>
    </location>
</feature>
<proteinExistence type="predicted"/>